<comment type="caution">
    <text evidence="1">The sequence shown here is derived from an EMBL/GenBank/DDBJ whole genome shotgun (WGS) entry which is preliminary data.</text>
</comment>
<protein>
    <submittedName>
        <fullName evidence="1">Uncharacterized protein</fullName>
    </submittedName>
</protein>
<organism evidence="1 2">
    <name type="scientific">Shewanella septentrionalis</name>
    <dbReference type="NCBI Taxonomy" id="2952223"/>
    <lineage>
        <taxon>Bacteria</taxon>
        <taxon>Pseudomonadati</taxon>
        <taxon>Pseudomonadota</taxon>
        <taxon>Gammaproteobacteria</taxon>
        <taxon>Alteromonadales</taxon>
        <taxon>Shewanellaceae</taxon>
        <taxon>Shewanella</taxon>
    </lineage>
</organism>
<keyword evidence="2" id="KW-1185">Reference proteome</keyword>
<dbReference type="EMBL" id="JAMTCC010000029">
    <property type="protein sequence ID" value="MCT7946909.1"/>
    <property type="molecule type" value="Genomic_DNA"/>
</dbReference>
<dbReference type="RefSeq" id="WP_006081109.1">
    <property type="nucleotide sequence ID" value="NZ_JAMTCC010000029.1"/>
</dbReference>
<dbReference type="GeneID" id="59388086"/>
<reference evidence="1" key="1">
    <citation type="journal article" date="2023" name="Int. J. Syst. Evol. Microbiol.">
        <title>&lt;i&gt;Shewanella septentrionalis&lt;/i&gt; sp. nov. and &lt;i&gt;Shewanella holmiensis&lt;/i&gt; sp. nov., isolated from Baltic Sea water and sediments.</title>
        <authorList>
            <person name="Martin-Rodriguez A.J."/>
            <person name="Thorell K."/>
            <person name="Joffre E."/>
            <person name="Jensie-Markopoulos S."/>
            <person name="Moore E.R.B."/>
            <person name="Sjoling A."/>
        </authorList>
    </citation>
    <scope>NUCLEOTIDE SEQUENCE</scope>
    <source>
        <strain evidence="1">SP1W3</strain>
    </source>
</reference>
<evidence type="ECO:0000313" key="1">
    <source>
        <dbReference type="EMBL" id="MCT7946909.1"/>
    </source>
</evidence>
<sequence length="53" mass="6360">MTLKSPRPLLMCDLDLSISKEVFKARGKNDFRSKKQRIFKWQEYKERGKNLSL</sequence>
<proteinExistence type="predicted"/>
<dbReference type="AlphaFoldDB" id="A0A9X3B176"/>
<dbReference type="Proteomes" id="UP001155604">
    <property type="component" value="Unassembled WGS sequence"/>
</dbReference>
<name>A0A9X3B176_9GAMM</name>
<gene>
    <name evidence="1" type="ORF">NE536_16220</name>
</gene>
<evidence type="ECO:0000313" key="2">
    <source>
        <dbReference type="Proteomes" id="UP001155604"/>
    </source>
</evidence>
<accession>A0A9X3B176</accession>